<dbReference type="CDD" id="cd02440">
    <property type="entry name" value="AdoMet_MTases"/>
    <property type="match status" value="1"/>
</dbReference>
<accession>A0ABW4BJ98</accession>
<protein>
    <submittedName>
        <fullName evidence="1">Class I SAM-dependent methyltransferase</fullName>
        <ecNumber evidence="1">2.1.1.222</ecNumber>
        <ecNumber evidence="1">2.1.1.64</ecNumber>
    </submittedName>
</protein>
<dbReference type="EC" id="2.1.1.64" evidence="1"/>
<sequence>MSAISQYHDYVYTTPWGELFYELLWDQLEPALPKNVRILDYGSGFGKTAHHLSKNNEVVAYEPDQEMLQHAERGFTQLGRNERSQLATQRFDVILVHNVLEYVPNPAALIADLQQHLTAGGCFSIVKHNALGHVFASAVLNDDPVKALAEYEGATMRSQSFGAMSLYSLNKLTSWLAPQQHISQTYGLRTVFGLSANNDIKGTAAWHDAMFALEQKLASDPQAQAVAFFQHVITAD</sequence>
<dbReference type="RefSeq" id="WP_204118872.1">
    <property type="nucleotide sequence ID" value="NZ_BOLV01000009.1"/>
</dbReference>
<dbReference type="Gene3D" id="3.40.50.150">
    <property type="entry name" value="Vaccinia Virus protein VP39"/>
    <property type="match status" value="1"/>
</dbReference>
<gene>
    <name evidence="1" type="ORF">ACFQ41_11375</name>
</gene>
<dbReference type="GO" id="GO:0102208">
    <property type="term" value="F:2-polyprenyl-6-hydroxyphenol methylase activity"/>
    <property type="evidence" value="ECO:0007669"/>
    <property type="project" value="UniProtKB-EC"/>
</dbReference>
<keyword evidence="1" id="KW-0489">Methyltransferase</keyword>
<dbReference type="EC" id="2.1.1.222" evidence="1"/>
<keyword evidence="2" id="KW-1185">Reference proteome</keyword>
<organism evidence="1 2">
    <name type="scientific">Lacticaseibacillus suilingensis</name>
    <dbReference type="NCBI Taxonomy" id="2799577"/>
    <lineage>
        <taxon>Bacteria</taxon>
        <taxon>Bacillati</taxon>
        <taxon>Bacillota</taxon>
        <taxon>Bacilli</taxon>
        <taxon>Lactobacillales</taxon>
        <taxon>Lactobacillaceae</taxon>
        <taxon>Lacticaseibacillus</taxon>
    </lineage>
</organism>
<dbReference type="GO" id="GO:0061542">
    <property type="term" value="F:3-demethylubiquinol 3-O-methyltransferase activity"/>
    <property type="evidence" value="ECO:0007669"/>
    <property type="project" value="UniProtKB-EC"/>
</dbReference>
<dbReference type="Proteomes" id="UP001597199">
    <property type="component" value="Unassembled WGS sequence"/>
</dbReference>
<name>A0ABW4BJ98_9LACO</name>
<evidence type="ECO:0000313" key="1">
    <source>
        <dbReference type="EMBL" id="MFD1399910.1"/>
    </source>
</evidence>
<keyword evidence="1" id="KW-0808">Transferase</keyword>
<dbReference type="Pfam" id="PF13489">
    <property type="entry name" value="Methyltransf_23"/>
    <property type="match status" value="1"/>
</dbReference>
<evidence type="ECO:0000313" key="2">
    <source>
        <dbReference type="Proteomes" id="UP001597199"/>
    </source>
</evidence>
<dbReference type="EMBL" id="JBHTOA010000046">
    <property type="protein sequence ID" value="MFD1399910.1"/>
    <property type="molecule type" value="Genomic_DNA"/>
</dbReference>
<dbReference type="InterPro" id="IPR029063">
    <property type="entry name" value="SAM-dependent_MTases_sf"/>
</dbReference>
<reference evidence="2" key="1">
    <citation type="journal article" date="2019" name="Int. J. Syst. Evol. Microbiol.">
        <title>The Global Catalogue of Microorganisms (GCM) 10K type strain sequencing project: providing services to taxonomists for standard genome sequencing and annotation.</title>
        <authorList>
            <consortium name="The Broad Institute Genomics Platform"/>
            <consortium name="The Broad Institute Genome Sequencing Center for Infectious Disease"/>
            <person name="Wu L."/>
            <person name="Ma J."/>
        </authorList>
    </citation>
    <scope>NUCLEOTIDE SEQUENCE [LARGE SCALE GENOMIC DNA]</scope>
    <source>
        <strain evidence="2">CCM 9110</strain>
    </source>
</reference>
<comment type="caution">
    <text evidence="1">The sequence shown here is derived from an EMBL/GenBank/DDBJ whole genome shotgun (WGS) entry which is preliminary data.</text>
</comment>
<dbReference type="SUPFAM" id="SSF53335">
    <property type="entry name" value="S-adenosyl-L-methionine-dependent methyltransferases"/>
    <property type="match status" value="1"/>
</dbReference>
<dbReference type="GO" id="GO:0032259">
    <property type="term" value="P:methylation"/>
    <property type="evidence" value="ECO:0007669"/>
    <property type="project" value="UniProtKB-KW"/>
</dbReference>
<proteinExistence type="predicted"/>
<dbReference type="PANTHER" id="PTHR43861">
    <property type="entry name" value="TRANS-ACONITATE 2-METHYLTRANSFERASE-RELATED"/>
    <property type="match status" value="1"/>
</dbReference>